<dbReference type="RefSeq" id="WP_344273259.1">
    <property type="nucleotide sequence ID" value="NZ_BAAAKV010000014.1"/>
</dbReference>
<accession>A0ABN1UQL2</accession>
<comment type="caution">
    <text evidence="1">The sequence shown here is derived from an EMBL/GenBank/DDBJ whole genome shotgun (WGS) entry which is preliminary data.</text>
</comment>
<proteinExistence type="predicted"/>
<dbReference type="Proteomes" id="UP001501371">
    <property type="component" value="Unassembled WGS sequence"/>
</dbReference>
<sequence>MPLACGHAGGKKRDLVAVEHSILVSVRHMLSHDMDHHDLGGTYFPQLAPW</sequence>
<reference evidence="1 2" key="1">
    <citation type="journal article" date="2019" name="Int. J. Syst. Evol. Microbiol.">
        <title>The Global Catalogue of Microorganisms (GCM) 10K type strain sequencing project: providing services to taxonomists for standard genome sequencing and annotation.</title>
        <authorList>
            <consortium name="The Broad Institute Genomics Platform"/>
            <consortium name="The Broad Institute Genome Sequencing Center for Infectious Disease"/>
            <person name="Wu L."/>
            <person name="Ma J."/>
        </authorList>
    </citation>
    <scope>NUCLEOTIDE SEQUENCE [LARGE SCALE GENOMIC DNA]</scope>
    <source>
        <strain evidence="1 2">JCM 12696</strain>
    </source>
</reference>
<evidence type="ECO:0000313" key="2">
    <source>
        <dbReference type="Proteomes" id="UP001501371"/>
    </source>
</evidence>
<name>A0ABN1UQL2_9ACTN</name>
<protein>
    <submittedName>
        <fullName evidence="1">Uncharacterized protein</fullName>
    </submittedName>
</protein>
<dbReference type="EMBL" id="BAAAKV010000014">
    <property type="protein sequence ID" value="GAA1163222.1"/>
    <property type="molecule type" value="Genomic_DNA"/>
</dbReference>
<keyword evidence="2" id="KW-1185">Reference proteome</keyword>
<gene>
    <name evidence="1" type="ORF">GCM10009654_19970</name>
</gene>
<organism evidence="1 2">
    <name type="scientific">Streptomyces hebeiensis</name>
    <dbReference type="NCBI Taxonomy" id="229486"/>
    <lineage>
        <taxon>Bacteria</taxon>
        <taxon>Bacillati</taxon>
        <taxon>Actinomycetota</taxon>
        <taxon>Actinomycetes</taxon>
        <taxon>Kitasatosporales</taxon>
        <taxon>Streptomycetaceae</taxon>
        <taxon>Streptomyces</taxon>
    </lineage>
</organism>
<evidence type="ECO:0000313" key="1">
    <source>
        <dbReference type="EMBL" id="GAA1163222.1"/>
    </source>
</evidence>